<dbReference type="Proteomes" id="UP000030746">
    <property type="component" value="Unassembled WGS sequence"/>
</dbReference>
<feature type="domain" description="DUF7042" evidence="2">
    <location>
        <begin position="150"/>
        <end position="276"/>
    </location>
</feature>
<dbReference type="InterPro" id="IPR055471">
    <property type="entry name" value="DUF7043"/>
</dbReference>
<evidence type="ECO:0008006" key="6">
    <source>
        <dbReference type="Google" id="ProtNLM"/>
    </source>
</evidence>
<feature type="domain" description="DUF7043" evidence="3">
    <location>
        <begin position="328"/>
        <end position="434"/>
    </location>
</feature>
<reference evidence="4 5" key="1">
    <citation type="journal article" date="2013" name="Nature">
        <title>Insights into bilaterian evolution from three spiralian genomes.</title>
        <authorList>
            <person name="Simakov O."/>
            <person name="Marletaz F."/>
            <person name="Cho S.J."/>
            <person name="Edsinger-Gonzales E."/>
            <person name="Havlak P."/>
            <person name="Hellsten U."/>
            <person name="Kuo D.H."/>
            <person name="Larsson T."/>
            <person name="Lv J."/>
            <person name="Arendt D."/>
            <person name="Savage R."/>
            <person name="Osoegawa K."/>
            <person name="de Jong P."/>
            <person name="Grimwood J."/>
            <person name="Chapman J.A."/>
            <person name="Shapiro H."/>
            <person name="Aerts A."/>
            <person name="Otillar R.P."/>
            <person name="Terry A.Y."/>
            <person name="Boore J.L."/>
            <person name="Grigoriev I.V."/>
            <person name="Lindberg D.R."/>
            <person name="Seaver E.C."/>
            <person name="Weisblat D.A."/>
            <person name="Putnam N.H."/>
            <person name="Rokhsar D.S."/>
        </authorList>
    </citation>
    <scope>NUCLEOTIDE SEQUENCE [LARGE SCALE GENOMIC DNA]</scope>
</reference>
<evidence type="ECO:0000313" key="4">
    <source>
        <dbReference type="EMBL" id="ESO95357.1"/>
    </source>
</evidence>
<dbReference type="OMA" id="HITHAEY"/>
<evidence type="ECO:0000259" key="3">
    <source>
        <dbReference type="Pfam" id="PF23070"/>
    </source>
</evidence>
<feature type="transmembrane region" description="Helical" evidence="1">
    <location>
        <begin position="621"/>
        <end position="643"/>
    </location>
</feature>
<dbReference type="AlphaFoldDB" id="V4AET0"/>
<name>V4AET0_LOTGI</name>
<dbReference type="PANTHER" id="PTHR22255:SF9">
    <property type="entry name" value="LP06548P"/>
    <property type="match status" value="1"/>
</dbReference>
<evidence type="ECO:0000259" key="2">
    <source>
        <dbReference type="Pfam" id="PF23069"/>
    </source>
</evidence>
<proteinExistence type="predicted"/>
<evidence type="ECO:0000256" key="1">
    <source>
        <dbReference type="SAM" id="Phobius"/>
    </source>
</evidence>
<dbReference type="GeneID" id="20238405"/>
<keyword evidence="1" id="KW-0472">Membrane</keyword>
<dbReference type="KEGG" id="lgi:LOTGIDRAFT_160489"/>
<keyword evidence="1" id="KW-0812">Transmembrane</keyword>
<evidence type="ECO:0000313" key="5">
    <source>
        <dbReference type="Proteomes" id="UP000030746"/>
    </source>
</evidence>
<dbReference type="Pfam" id="PF23070">
    <property type="entry name" value="DUF7043"/>
    <property type="match status" value="1"/>
</dbReference>
<keyword evidence="5" id="KW-1185">Reference proteome</keyword>
<keyword evidence="1" id="KW-1133">Transmembrane helix</keyword>
<sequence>MQWDSEREEKFTGSIDQQNNPCIVAYKDFLQTTESKPWILNHTDRINTYHVEADEMTVNDCSKETLKCSSYRRECWKIVQGDRFLTRHIESEFTDRFLCLKFLPRSKSVIQISTSHIKPGTPNDYLCRDQWLALDPWPWISHEHYSLDDKTSCPFTGGYNFDMYFNSGLMNINHKCTDTIPPVRIESDCTEGEGITFRFRNRNCLHTEGNFDLVQKTTCIASWEEGGDKYAILRKNNDRYFWCIRVLFSPNGDVAKIFVFLDWVCQSGNINNNRLKYLQMDKIGKKNITHECTDEFYACESVGEYCATEVKDVCPRTCGQCHSNETIQYCTFPQSILGSWVKSTLQGNEKIAIENSSLVYAQIGKFRCVTFDKEIIPLRRVLLQEFSNGCYPRFSCLQYNTPSPSVMRFRLSKVMLWPVFLSDARICDDDNFKTLVDTERLDIKTSETFPLQSIVRESNNENYVTCNLPSSMKKVSAFVDNHGKQGCIVQGTFSKPRTIFLSYMQNGGVTDTIEYRCIGSVTYISSLKSIIISRQLDAGDKQYFCWIVLNKNEIIQVPAASCNTFTAKAIQRGDESYSNLLMKRLILQKESSNCASANKTMAHLAQDWTVPPPFSKEISSASAAGIIGITYPYVLISVIMLSVGF</sequence>
<dbReference type="HOGENOM" id="CLU_414062_0_0_1"/>
<gene>
    <name evidence="4" type="ORF">LOTGIDRAFT_160489</name>
</gene>
<dbReference type="Pfam" id="PF23069">
    <property type="entry name" value="DUF7042"/>
    <property type="match status" value="1"/>
</dbReference>
<dbReference type="PANTHER" id="PTHR22255">
    <property type="entry name" value="LP06548P"/>
    <property type="match status" value="1"/>
</dbReference>
<dbReference type="EMBL" id="KB201656">
    <property type="protein sequence ID" value="ESO95357.1"/>
    <property type="molecule type" value="Genomic_DNA"/>
</dbReference>
<dbReference type="InterPro" id="IPR055470">
    <property type="entry name" value="DUF7042"/>
</dbReference>
<dbReference type="CTD" id="20238405"/>
<organism evidence="4 5">
    <name type="scientific">Lottia gigantea</name>
    <name type="common">Giant owl limpet</name>
    <dbReference type="NCBI Taxonomy" id="225164"/>
    <lineage>
        <taxon>Eukaryota</taxon>
        <taxon>Metazoa</taxon>
        <taxon>Spiralia</taxon>
        <taxon>Lophotrochozoa</taxon>
        <taxon>Mollusca</taxon>
        <taxon>Gastropoda</taxon>
        <taxon>Patellogastropoda</taxon>
        <taxon>Lottioidea</taxon>
        <taxon>Lottiidae</taxon>
        <taxon>Lottia</taxon>
    </lineage>
</organism>
<dbReference type="OrthoDB" id="9979716at2759"/>
<protein>
    <recommendedName>
        <fullName evidence="6">ShKT domain-containing protein</fullName>
    </recommendedName>
</protein>
<dbReference type="RefSeq" id="XP_009053867.1">
    <property type="nucleotide sequence ID" value="XM_009055619.1"/>
</dbReference>
<accession>V4AET0</accession>